<feature type="transmembrane region" description="Helical" evidence="8">
    <location>
        <begin position="162"/>
        <end position="184"/>
    </location>
</feature>
<keyword evidence="7 8" id="KW-0472">Membrane</keyword>
<feature type="transmembrane region" description="Helical" evidence="8">
    <location>
        <begin position="87"/>
        <end position="108"/>
    </location>
</feature>
<comment type="subcellular location">
    <subcellularLocation>
        <location evidence="1">Cell membrane</location>
    </subcellularLocation>
</comment>
<dbReference type="AlphaFoldDB" id="A0A7W7QW48"/>
<evidence type="ECO:0000256" key="7">
    <source>
        <dbReference type="ARBA" id="ARBA00023136"/>
    </source>
</evidence>
<evidence type="ECO:0000256" key="4">
    <source>
        <dbReference type="ARBA" id="ARBA00022741"/>
    </source>
</evidence>
<proteinExistence type="predicted"/>
<organism evidence="10 11">
    <name type="scientific">Streptosporangium saharense</name>
    <dbReference type="NCBI Taxonomy" id="1706840"/>
    <lineage>
        <taxon>Bacteria</taxon>
        <taxon>Bacillati</taxon>
        <taxon>Actinomycetota</taxon>
        <taxon>Actinomycetes</taxon>
        <taxon>Streptosporangiales</taxon>
        <taxon>Streptosporangiaceae</taxon>
        <taxon>Streptosporangium</taxon>
    </lineage>
</organism>
<evidence type="ECO:0000256" key="3">
    <source>
        <dbReference type="ARBA" id="ARBA00022692"/>
    </source>
</evidence>
<evidence type="ECO:0000256" key="8">
    <source>
        <dbReference type="SAM" id="Phobius"/>
    </source>
</evidence>
<reference evidence="10 11" key="1">
    <citation type="submission" date="2020-08" db="EMBL/GenBank/DDBJ databases">
        <title>Genomic Encyclopedia of Type Strains, Phase III (KMG-III): the genomes of soil and plant-associated and newly described type strains.</title>
        <authorList>
            <person name="Whitman W."/>
        </authorList>
    </citation>
    <scope>NUCLEOTIDE SEQUENCE [LARGE SCALE GENOMIC DNA]</scope>
    <source>
        <strain evidence="10 11">CECT 8840</strain>
    </source>
</reference>
<dbReference type="GO" id="GO:0005886">
    <property type="term" value="C:plasma membrane"/>
    <property type="evidence" value="ECO:0007669"/>
    <property type="project" value="UniProtKB-SubCell"/>
</dbReference>
<evidence type="ECO:0000256" key="1">
    <source>
        <dbReference type="ARBA" id="ARBA00004236"/>
    </source>
</evidence>
<dbReference type="InterPro" id="IPR043760">
    <property type="entry name" value="PycTM_dom"/>
</dbReference>
<evidence type="ECO:0000256" key="6">
    <source>
        <dbReference type="ARBA" id="ARBA00023118"/>
    </source>
</evidence>
<dbReference type="Pfam" id="PF18967">
    <property type="entry name" value="PycTM"/>
    <property type="match status" value="1"/>
</dbReference>
<feature type="domain" description="Pycsar effector protein" evidence="9">
    <location>
        <begin position="40"/>
        <end position="181"/>
    </location>
</feature>
<dbReference type="GO" id="GO:0051607">
    <property type="term" value="P:defense response to virus"/>
    <property type="evidence" value="ECO:0007669"/>
    <property type="project" value="UniProtKB-KW"/>
</dbReference>
<evidence type="ECO:0000313" key="10">
    <source>
        <dbReference type="EMBL" id="MBB4920890.1"/>
    </source>
</evidence>
<accession>A0A7W7QW48</accession>
<dbReference type="Proteomes" id="UP000552644">
    <property type="component" value="Unassembled WGS sequence"/>
</dbReference>
<comment type="caution">
    <text evidence="10">The sequence shown here is derived from an EMBL/GenBank/DDBJ whole genome shotgun (WGS) entry which is preliminary data.</text>
</comment>
<dbReference type="GO" id="GO:0000166">
    <property type="term" value="F:nucleotide binding"/>
    <property type="evidence" value="ECO:0007669"/>
    <property type="project" value="UniProtKB-KW"/>
</dbReference>
<keyword evidence="2" id="KW-1003">Cell membrane</keyword>
<sequence length="185" mass="19403">MGLLDTARQHYGASDPEKATAAALIAIGQALTPDPRAAALLEEVKATRFELARGDAKAAVGLALAGTAFTVLVAVGALAHPPVLVRVGLWLATTALGVSCSILLWAIAPRIPRRGGTGFVAYARVTSAAELLSTLTMGDLQDRLSEEVHRLSRIALKKYKRVGWGLWSMQAALLIIVVTLLGGLT</sequence>
<dbReference type="RefSeq" id="WP_184725645.1">
    <property type="nucleotide sequence ID" value="NZ_JACHJP010000019.1"/>
</dbReference>
<keyword evidence="6" id="KW-0051">Antiviral defense</keyword>
<evidence type="ECO:0000259" key="9">
    <source>
        <dbReference type="Pfam" id="PF18967"/>
    </source>
</evidence>
<gene>
    <name evidence="10" type="ORF">FHS44_008043</name>
</gene>
<keyword evidence="11" id="KW-1185">Reference proteome</keyword>
<protein>
    <recommendedName>
        <fullName evidence="9">Pycsar effector protein domain-containing protein</fullName>
    </recommendedName>
</protein>
<evidence type="ECO:0000313" key="11">
    <source>
        <dbReference type="Proteomes" id="UP000552644"/>
    </source>
</evidence>
<evidence type="ECO:0000256" key="5">
    <source>
        <dbReference type="ARBA" id="ARBA00022989"/>
    </source>
</evidence>
<evidence type="ECO:0000256" key="2">
    <source>
        <dbReference type="ARBA" id="ARBA00022475"/>
    </source>
</evidence>
<feature type="transmembrane region" description="Helical" evidence="8">
    <location>
        <begin position="58"/>
        <end position="81"/>
    </location>
</feature>
<keyword evidence="5 8" id="KW-1133">Transmembrane helix</keyword>
<keyword evidence="3 8" id="KW-0812">Transmembrane</keyword>
<keyword evidence="4" id="KW-0547">Nucleotide-binding</keyword>
<name>A0A7W7QW48_9ACTN</name>
<dbReference type="EMBL" id="JACHJP010000019">
    <property type="protein sequence ID" value="MBB4920890.1"/>
    <property type="molecule type" value="Genomic_DNA"/>
</dbReference>